<dbReference type="EMBL" id="CP155571">
    <property type="protein sequence ID" value="XFO75456.1"/>
    <property type="molecule type" value="Genomic_DNA"/>
</dbReference>
<protein>
    <submittedName>
        <fullName evidence="2">Spermidine N(1)-acetyltransferase</fullName>
        <ecNumber evidence="2">2.3.1.57</ecNumber>
    </submittedName>
</protein>
<keyword evidence="2" id="KW-0808">Transferase</keyword>
<dbReference type="PROSITE" id="PS51186">
    <property type="entry name" value="GNAT"/>
    <property type="match status" value="1"/>
</dbReference>
<keyword evidence="3" id="KW-1185">Reference proteome</keyword>
<dbReference type="GO" id="GO:0004145">
    <property type="term" value="F:diamine N-acetyltransferase activity"/>
    <property type="evidence" value="ECO:0007669"/>
    <property type="project" value="UniProtKB-EC"/>
</dbReference>
<evidence type="ECO:0000313" key="2">
    <source>
        <dbReference type="EMBL" id="XFO75456.1"/>
    </source>
</evidence>
<dbReference type="InterPro" id="IPR000182">
    <property type="entry name" value="GNAT_dom"/>
</dbReference>
<dbReference type="PANTHER" id="PTHR43415:SF3">
    <property type="entry name" value="GNAT-FAMILY ACETYLTRANSFERASE"/>
    <property type="match status" value="1"/>
</dbReference>
<dbReference type="SUPFAM" id="SSF55729">
    <property type="entry name" value="Acyl-CoA N-acyltransferases (Nat)"/>
    <property type="match status" value="1"/>
</dbReference>
<dbReference type="Pfam" id="PF13302">
    <property type="entry name" value="Acetyltransf_3"/>
    <property type="match status" value="1"/>
</dbReference>
<evidence type="ECO:0000313" key="3">
    <source>
        <dbReference type="Proteomes" id="UP000216052"/>
    </source>
</evidence>
<dbReference type="RefSeq" id="WP_093793442.1">
    <property type="nucleotide sequence ID" value="NZ_CP155571.1"/>
</dbReference>
<sequence>MPRIFGSRIMLREYKKEDLACMREWVNDPEIVDNLSDIFLHAHSLNETERFLHTVLEGESETQKHFVIADRQTEKFIGQIDIIRIDWKNRIAEMGIVIGKKDLLGKGFGTEAIKLLQNFVFDRLNLNKLELHLHDYNKRAYKCYLNCGFVEEGRSRQAFYINGHYTDTIFMGILKDEYNKLKALYCP</sequence>
<organism evidence="2 3">
    <name type="scientific">Sporomusa acidovorans (strain ATCC 49682 / DSM 3132 / Mol)</name>
    <dbReference type="NCBI Taxonomy" id="1123286"/>
    <lineage>
        <taxon>Bacteria</taxon>
        <taxon>Bacillati</taxon>
        <taxon>Bacillota</taxon>
        <taxon>Negativicutes</taxon>
        <taxon>Selenomonadales</taxon>
        <taxon>Sporomusaceae</taxon>
        <taxon>Sporomusa</taxon>
    </lineage>
</organism>
<dbReference type="Proteomes" id="UP000216052">
    <property type="component" value="Chromosome"/>
</dbReference>
<accession>A0ABZ3JBE6</accession>
<dbReference type="PANTHER" id="PTHR43415">
    <property type="entry name" value="SPERMIDINE N(1)-ACETYLTRANSFERASE"/>
    <property type="match status" value="1"/>
</dbReference>
<dbReference type="InterPro" id="IPR016181">
    <property type="entry name" value="Acyl_CoA_acyltransferase"/>
</dbReference>
<reference evidence="2" key="1">
    <citation type="submission" date="2024-05" db="EMBL/GenBank/DDBJ databases">
        <title>Isolation and characterization of Sporomusa carbonis sp. nov., a carboxydotrophic hydrogenogen in the genus of Sporomusa isolated from a charcoal burning pile.</title>
        <authorList>
            <person name="Boeer T."/>
            <person name="Rosenbaum F."/>
            <person name="Eysell L."/>
            <person name="Mueller V."/>
            <person name="Daniel R."/>
            <person name="Poehlein A."/>
        </authorList>
    </citation>
    <scope>NUCLEOTIDE SEQUENCE [LARGE SCALE GENOMIC DNA]</scope>
    <source>
        <strain evidence="2">DSM 3132</strain>
    </source>
</reference>
<name>A0ABZ3JBE6_SPOA4</name>
<proteinExistence type="predicted"/>
<dbReference type="EC" id="2.3.1.57" evidence="2"/>
<keyword evidence="2" id="KW-0012">Acyltransferase</keyword>
<dbReference type="Gene3D" id="3.40.630.30">
    <property type="match status" value="1"/>
</dbReference>
<gene>
    <name evidence="2" type="primary">speG</name>
    <name evidence="2" type="ORF">SPACI_055770</name>
</gene>
<evidence type="ECO:0000259" key="1">
    <source>
        <dbReference type="PROSITE" id="PS51186"/>
    </source>
</evidence>
<feature type="domain" description="N-acetyltransferase" evidence="1">
    <location>
        <begin position="9"/>
        <end position="176"/>
    </location>
</feature>